<dbReference type="Proteomes" id="UP000183487">
    <property type="component" value="Unassembled WGS sequence"/>
</dbReference>
<proteinExistence type="predicted"/>
<organism evidence="1 2">
    <name type="scientific">Paraburkholderia fungorum</name>
    <dbReference type="NCBI Taxonomy" id="134537"/>
    <lineage>
        <taxon>Bacteria</taxon>
        <taxon>Pseudomonadati</taxon>
        <taxon>Pseudomonadota</taxon>
        <taxon>Betaproteobacteria</taxon>
        <taxon>Burkholderiales</taxon>
        <taxon>Burkholderiaceae</taxon>
        <taxon>Paraburkholderia</taxon>
    </lineage>
</organism>
<gene>
    <name evidence="1" type="ORF">SAMN05443245_5199</name>
</gene>
<reference evidence="2" key="1">
    <citation type="submission" date="2016-10" db="EMBL/GenBank/DDBJ databases">
        <authorList>
            <person name="Varghese N."/>
        </authorList>
    </citation>
    <scope>NUCLEOTIDE SEQUENCE [LARGE SCALE GENOMIC DNA]</scope>
    <source>
        <strain evidence="2">GAS106B</strain>
    </source>
</reference>
<keyword evidence="2" id="KW-1185">Reference proteome</keyword>
<accession>A0A1H1IHP9</accession>
<sequence length="37" mass="4030">MNPHLYWILAASLVCAAAIAWSCTHRGSESDKQLGVE</sequence>
<evidence type="ECO:0000313" key="2">
    <source>
        <dbReference type="Proteomes" id="UP000183487"/>
    </source>
</evidence>
<evidence type="ECO:0000313" key="1">
    <source>
        <dbReference type="EMBL" id="SDR37233.1"/>
    </source>
</evidence>
<protein>
    <submittedName>
        <fullName evidence="1">Uncharacterized protein</fullName>
    </submittedName>
</protein>
<dbReference type="AlphaFoldDB" id="A0A1H1IHP9"/>
<name>A0A1H1IHP9_9BURK</name>
<dbReference type="EMBL" id="FNKP01000002">
    <property type="protein sequence ID" value="SDR37233.1"/>
    <property type="molecule type" value="Genomic_DNA"/>
</dbReference>